<evidence type="ECO:0000256" key="4">
    <source>
        <dbReference type="ARBA" id="ARBA00022670"/>
    </source>
</evidence>
<dbReference type="Gene3D" id="2.40.10.10">
    <property type="entry name" value="Trypsin-like serine proteases"/>
    <property type="match status" value="1"/>
</dbReference>
<evidence type="ECO:0000256" key="7">
    <source>
        <dbReference type="ARBA" id="ARBA00023157"/>
    </source>
</evidence>
<evidence type="ECO:0000256" key="5">
    <source>
        <dbReference type="ARBA" id="ARBA00022801"/>
    </source>
</evidence>
<dbReference type="SUPFAM" id="SSF50494">
    <property type="entry name" value="Trypsin-like serine proteases"/>
    <property type="match status" value="1"/>
</dbReference>
<gene>
    <name evidence="11" type="ORF">PMACD_LOCUS5766</name>
</gene>
<accession>A0A821R691</accession>
<dbReference type="GO" id="GO:0016485">
    <property type="term" value="P:protein processing"/>
    <property type="evidence" value="ECO:0007669"/>
    <property type="project" value="UniProtKB-ARBA"/>
</dbReference>
<keyword evidence="3" id="KW-0964">Secreted</keyword>
<name>A0A821R691_9NEOP</name>
<protein>
    <recommendedName>
        <fullName evidence="9">trypsin</fullName>
        <ecNumber evidence="9">3.4.21.4</ecNumber>
    </recommendedName>
</protein>
<comment type="caution">
    <text evidence="11">The sequence shown here is derived from an EMBL/GenBank/DDBJ whole genome shotgun (WGS) entry which is preliminary data.</text>
</comment>
<dbReference type="PANTHER" id="PTHR24276:SF98">
    <property type="entry name" value="FI18310P1-RELATED"/>
    <property type="match status" value="1"/>
</dbReference>
<dbReference type="PANTHER" id="PTHR24276">
    <property type="entry name" value="POLYSERASE-RELATED"/>
    <property type="match status" value="1"/>
</dbReference>
<evidence type="ECO:0000259" key="10">
    <source>
        <dbReference type="PROSITE" id="PS50240"/>
    </source>
</evidence>
<proteinExistence type="inferred from homology"/>
<dbReference type="CDD" id="cd00190">
    <property type="entry name" value="Tryp_SPc"/>
    <property type="match status" value="1"/>
</dbReference>
<dbReference type="FunFam" id="2.40.10.10:FF:000047">
    <property type="entry name" value="Trypsin eta"/>
    <property type="match status" value="1"/>
</dbReference>
<dbReference type="InterPro" id="IPR043504">
    <property type="entry name" value="Peptidase_S1_PA_chymotrypsin"/>
</dbReference>
<dbReference type="GO" id="GO:0005576">
    <property type="term" value="C:extracellular region"/>
    <property type="evidence" value="ECO:0007669"/>
    <property type="project" value="UniProtKB-SubCell"/>
</dbReference>
<evidence type="ECO:0000256" key="2">
    <source>
        <dbReference type="ARBA" id="ARBA00007664"/>
    </source>
</evidence>
<evidence type="ECO:0000313" key="12">
    <source>
        <dbReference type="Proteomes" id="UP000663880"/>
    </source>
</evidence>
<dbReference type="InterPro" id="IPR033116">
    <property type="entry name" value="TRYPSIN_SER"/>
</dbReference>
<evidence type="ECO:0000256" key="3">
    <source>
        <dbReference type="ARBA" id="ARBA00022525"/>
    </source>
</evidence>
<keyword evidence="12" id="KW-1185">Reference proteome</keyword>
<organism evidence="11 12">
    <name type="scientific">Pieris macdunnoughi</name>
    <dbReference type="NCBI Taxonomy" id="345717"/>
    <lineage>
        <taxon>Eukaryota</taxon>
        <taxon>Metazoa</taxon>
        <taxon>Ecdysozoa</taxon>
        <taxon>Arthropoda</taxon>
        <taxon>Hexapoda</taxon>
        <taxon>Insecta</taxon>
        <taxon>Pterygota</taxon>
        <taxon>Neoptera</taxon>
        <taxon>Endopterygota</taxon>
        <taxon>Lepidoptera</taxon>
        <taxon>Glossata</taxon>
        <taxon>Ditrysia</taxon>
        <taxon>Papilionoidea</taxon>
        <taxon>Pieridae</taxon>
        <taxon>Pierinae</taxon>
        <taxon>Pieris</taxon>
    </lineage>
</organism>
<dbReference type="InterPro" id="IPR001254">
    <property type="entry name" value="Trypsin_dom"/>
</dbReference>
<dbReference type="OrthoDB" id="6853547at2759"/>
<dbReference type="EMBL" id="CAJOBZ010000012">
    <property type="protein sequence ID" value="CAF4836997.1"/>
    <property type="molecule type" value="Genomic_DNA"/>
</dbReference>
<dbReference type="Pfam" id="PF00089">
    <property type="entry name" value="Trypsin"/>
    <property type="match status" value="1"/>
</dbReference>
<evidence type="ECO:0000313" key="11">
    <source>
        <dbReference type="EMBL" id="CAF4836997.1"/>
    </source>
</evidence>
<comment type="subcellular location">
    <subcellularLocation>
        <location evidence="1">Secreted</location>
    </subcellularLocation>
</comment>
<dbReference type="InterPro" id="IPR009003">
    <property type="entry name" value="Peptidase_S1_PA"/>
</dbReference>
<dbReference type="AlphaFoldDB" id="A0A821R691"/>
<dbReference type="PRINTS" id="PR00722">
    <property type="entry name" value="CHYMOTRYPSIN"/>
</dbReference>
<keyword evidence="7" id="KW-1015">Disulfide bond</keyword>
<dbReference type="SMART" id="SM00020">
    <property type="entry name" value="Tryp_SPc"/>
    <property type="match status" value="1"/>
</dbReference>
<dbReference type="InterPro" id="IPR001314">
    <property type="entry name" value="Peptidase_S1A"/>
</dbReference>
<dbReference type="EC" id="3.4.21.4" evidence="9"/>
<evidence type="ECO:0000256" key="8">
    <source>
        <dbReference type="ARBA" id="ARBA00036320"/>
    </source>
</evidence>
<reference evidence="11" key="1">
    <citation type="submission" date="2021-02" db="EMBL/GenBank/DDBJ databases">
        <authorList>
            <person name="Steward A R."/>
        </authorList>
    </citation>
    <scope>NUCLEOTIDE SEQUENCE</scope>
</reference>
<keyword evidence="4" id="KW-0645">Protease</keyword>
<evidence type="ECO:0000256" key="9">
    <source>
        <dbReference type="ARBA" id="ARBA00038868"/>
    </source>
</evidence>
<dbReference type="PROSITE" id="PS00135">
    <property type="entry name" value="TRYPSIN_SER"/>
    <property type="match status" value="1"/>
</dbReference>
<comment type="similarity">
    <text evidence="2">Belongs to the peptidase S1 family.</text>
</comment>
<dbReference type="GO" id="GO:0004252">
    <property type="term" value="F:serine-type endopeptidase activity"/>
    <property type="evidence" value="ECO:0007669"/>
    <property type="project" value="UniProtKB-EC"/>
</dbReference>
<dbReference type="InterPro" id="IPR050430">
    <property type="entry name" value="Peptidase_S1"/>
</dbReference>
<evidence type="ECO:0000256" key="1">
    <source>
        <dbReference type="ARBA" id="ARBA00004613"/>
    </source>
</evidence>
<feature type="domain" description="Peptidase S1" evidence="10">
    <location>
        <begin position="52"/>
        <end position="283"/>
    </location>
</feature>
<sequence>MEITKFLIAHAHLETSLVNYLLLGVLFCGAIAAKLKTFKDSELDSGDASGRIVGGSDVPDGALPYQISLQLTKQNNFHTCGGAIIADRWILTAARCLKNKSPKDLSILAGTNSKTKGGTRYKIDKFFKHEKYTSKPNKNDIALLRTAEKIKFTDKVKAIEVATEDPKPGEKCKLSGWGFTTQNQRNRPDKLQWLDVKVISEKDCKTTFNHFRRFEKTDPITPNHICILNKKGEGGCQGDSGGSLVCNNKSSGVVSWNIPCAKGQLDVFTRTSKYTSWIKDTMDANKP</sequence>
<dbReference type="PROSITE" id="PS50240">
    <property type="entry name" value="TRYPSIN_DOM"/>
    <property type="match status" value="1"/>
</dbReference>
<keyword evidence="6" id="KW-0720">Serine protease</keyword>
<dbReference type="Proteomes" id="UP000663880">
    <property type="component" value="Unassembled WGS sequence"/>
</dbReference>
<comment type="catalytic activity">
    <reaction evidence="8">
        <text>Preferential cleavage: Arg-|-Xaa, Lys-|-Xaa.</text>
        <dbReference type="EC" id="3.4.21.4"/>
    </reaction>
</comment>
<keyword evidence="5" id="KW-0378">Hydrolase</keyword>
<evidence type="ECO:0000256" key="6">
    <source>
        <dbReference type="ARBA" id="ARBA00022825"/>
    </source>
</evidence>